<protein>
    <recommendedName>
        <fullName evidence="3">Ankyrin repeat protein</fullName>
    </recommendedName>
</protein>
<organism evidence="1 2">
    <name type="scientific">Cotonvirus japonicus</name>
    <dbReference type="NCBI Taxonomy" id="2811091"/>
    <lineage>
        <taxon>Viruses</taxon>
        <taxon>Varidnaviria</taxon>
        <taxon>Bamfordvirae</taxon>
        <taxon>Nucleocytoviricota</taxon>
        <taxon>Megaviricetes</taxon>
        <taxon>Imitervirales</taxon>
        <taxon>Mimiviridae</taxon>
        <taxon>Megamimivirinae</taxon>
        <taxon>Cotonvirus</taxon>
        <taxon>Cotonvirus japonicum</taxon>
    </lineage>
</organism>
<accession>A0ABM7NU17</accession>
<evidence type="ECO:0000313" key="2">
    <source>
        <dbReference type="Proteomes" id="UP001321479"/>
    </source>
</evidence>
<dbReference type="RefSeq" id="YP_010842286.1">
    <property type="nucleotide sequence ID" value="NC_079139.1"/>
</dbReference>
<proteinExistence type="predicted"/>
<evidence type="ECO:0008006" key="3">
    <source>
        <dbReference type="Google" id="ProtNLM"/>
    </source>
</evidence>
<dbReference type="GeneID" id="80558883"/>
<reference evidence="1 2" key="1">
    <citation type="submission" date="2021-02" db="EMBL/GenBank/DDBJ databases">
        <title>Cotonvirus japonicus, which uses Golgi apparatus of host cells for its virion factory, phylogenetically links tailed tupanvirus and icosahedral mimivirus.</title>
        <authorList>
            <person name="Takahashi H."/>
            <person name="Fukaya S."/>
            <person name="Song C."/>
            <person name="Murata K."/>
            <person name="Takemura M."/>
        </authorList>
    </citation>
    <scope>NUCLEOTIDE SEQUENCE [LARGE SCALE GENOMIC DNA]</scope>
</reference>
<keyword evidence="2" id="KW-1185">Reference proteome</keyword>
<dbReference type="Proteomes" id="UP001321479">
    <property type="component" value="Segment"/>
</dbReference>
<sequence>MKSFYRLVDYNSEYCCLMFSDKQQYFFKLLEKCYYEFYDINLLITEIINYHHLIQKIFVVEIIIDDEVPRLKTTASEIIDLMIDDKIKFGNLLDFRNLETFINFEKNGATSENLMILAEKFGCDRILNYLIGKNYHVPSDIKYLENWHISKFNGIGCEEYCKLFVENSCYYIFSDTTQEIDTQISLDLTSMINFYDIKNLFECSRPLNYILEINIPLYSRNFFIGTNDRQWKTSCYNVLKVMDITNINTFDYLESFKQLDINKIINFAIISGNYCRVEKFIMSKNYQINDLKFMILMAILYEQYGIFELLINCIPINLFYDNTKYNIDYILKCIGISSKFSMECVIENFILTVIVIASITDAVCVLEYMENIIDLEVHEITILQFAQLYDSQNVIDYITVLTNTFSLL</sequence>
<dbReference type="EMBL" id="AP024483">
    <property type="protein sequence ID" value="BCS83678.1"/>
    <property type="molecule type" value="Genomic_DNA"/>
</dbReference>
<evidence type="ECO:0000313" key="1">
    <source>
        <dbReference type="EMBL" id="BCS83678.1"/>
    </source>
</evidence>
<name>A0ABM7NU17_9VIRU</name>